<keyword evidence="2" id="KW-0328">Glycosyltransferase</keyword>
<dbReference type="Pfam" id="PF00535">
    <property type="entry name" value="Glycos_transf_2"/>
    <property type="match status" value="1"/>
</dbReference>
<dbReference type="InterPro" id="IPR001173">
    <property type="entry name" value="Glyco_trans_2-like"/>
</dbReference>
<name>A0A1F7GMY2_9BACT</name>
<sequence length="283" mass="32393">MKDLAIITVIYKNYTVLDGYLESIDKQKDTNFKLFIVDLTEEPQDLEQVLSRHPELVSGSPVLLHSQNKGYAHGINVGLIQAQKEGYERFCVMNTDTFFESNFVSSIQDFINEHPGAIGGGKIYYASGYEYHKGRYEKDQLGKVIWFAGGEIDWKNVFTKHVGVDEIDNGQFDSEKAVDFLTGCCMFFDKSVFEKVGMFDESYFLYYEDADWCVRATKGGVKLIYDPKVVLWHKNAQSTDGAGSSIHIKYQEKNRVKFGLKYAPLRAKLHLLKNLFTSPHQER</sequence>
<reference evidence="5 6" key="1">
    <citation type="journal article" date="2016" name="Nat. Commun.">
        <title>Thousands of microbial genomes shed light on interconnected biogeochemical processes in an aquifer system.</title>
        <authorList>
            <person name="Anantharaman K."/>
            <person name="Brown C.T."/>
            <person name="Hug L.A."/>
            <person name="Sharon I."/>
            <person name="Castelle C.J."/>
            <person name="Probst A.J."/>
            <person name="Thomas B.C."/>
            <person name="Singh A."/>
            <person name="Wilkins M.J."/>
            <person name="Karaoz U."/>
            <person name="Brodie E.L."/>
            <person name="Williams K.H."/>
            <person name="Hubbard S.S."/>
            <person name="Banfield J.F."/>
        </authorList>
    </citation>
    <scope>NUCLEOTIDE SEQUENCE [LARGE SCALE GENOMIC DNA]</scope>
</reference>
<gene>
    <name evidence="5" type="ORF">A2799_02705</name>
</gene>
<organism evidence="5 6">
    <name type="scientific">Candidatus Roizmanbacteria bacterium RIFCSPHIGHO2_01_FULL_39_24</name>
    <dbReference type="NCBI Taxonomy" id="1802032"/>
    <lineage>
        <taxon>Bacteria</taxon>
        <taxon>Candidatus Roizmaniibacteriota</taxon>
    </lineage>
</organism>
<evidence type="ECO:0000313" key="5">
    <source>
        <dbReference type="EMBL" id="OGK20194.1"/>
    </source>
</evidence>
<dbReference type="GO" id="GO:0016757">
    <property type="term" value="F:glycosyltransferase activity"/>
    <property type="evidence" value="ECO:0007669"/>
    <property type="project" value="UniProtKB-KW"/>
</dbReference>
<feature type="domain" description="Glycosyltransferase 2-like" evidence="4">
    <location>
        <begin position="6"/>
        <end position="196"/>
    </location>
</feature>
<dbReference type="Gene3D" id="3.90.550.10">
    <property type="entry name" value="Spore Coat Polysaccharide Biosynthesis Protein SpsA, Chain A"/>
    <property type="match status" value="1"/>
</dbReference>
<comment type="similarity">
    <text evidence="1">Belongs to the glycosyltransferase 2 family.</text>
</comment>
<comment type="caution">
    <text evidence="5">The sequence shown here is derived from an EMBL/GenBank/DDBJ whole genome shotgun (WGS) entry which is preliminary data.</text>
</comment>
<proteinExistence type="inferred from homology"/>
<evidence type="ECO:0000313" key="6">
    <source>
        <dbReference type="Proteomes" id="UP000176850"/>
    </source>
</evidence>
<dbReference type="EMBL" id="MFZH01000001">
    <property type="protein sequence ID" value="OGK20194.1"/>
    <property type="molecule type" value="Genomic_DNA"/>
</dbReference>
<evidence type="ECO:0000256" key="2">
    <source>
        <dbReference type="ARBA" id="ARBA00022676"/>
    </source>
</evidence>
<dbReference type="PANTHER" id="PTHR43179">
    <property type="entry name" value="RHAMNOSYLTRANSFERASE WBBL"/>
    <property type="match status" value="1"/>
</dbReference>
<dbReference type="InterPro" id="IPR029044">
    <property type="entry name" value="Nucleotide-diphossugar_trans"/>
</dbReference>
<dbReference type="AlphaFoldDB" id="A0A1F7GMY2"/>
<evidence type="ECO:0000259" key="4">
    <source>
        <dbReference type="Pfam" id="PF00535"/>
    </source>
</evidence>
<accession>A0A1F7GMY2</accession>
<keyword evidence="3" id="KW-0808">Transferase</keyword>
<dbReference type="Proteomes" id="UP000176850">
    <property type="component" value="Unassembled WGS sequence"/>
</dbReference>
<dbReference type="SUPFAM" id="SSF53448">
    <property type="entry name" value="Nucleotide-diphospho-sugar transferases"/>
    <property type="match status" value="1"/>
</dbReference>
<protein>
    <recommendedName>
        <fullName evidence="4">Glycosyltransferase 2-like domain-containing protein</fullName>
    </recommendedName>
</protein>
<evidence type="ECO:0000256" key="1">
    <source>
        <dbReference type="ARBA" id="ARBA00006739"/>
    </source>
</evidence>
<dbReference type="PANTHER" id="PTHR43179:SF12">
    <property type="entry name" value="GALACTOFURANOSYLTRANSFERASE GLFT2"/>
    <property type="match status" value="1"/>
</dbReference>
<evidence type="ECO:0000256" key="3">
    <source>
        <dbReference type="ARBA" id="ARBA00022679"/>
    </source>
</evidence>